<accession>A0A8H7RTT1</accession>
<evidence type="ECO:0000313" key="3">
    <source>
        <dbReference type="Proteomes" id="UP000646827"/>
    </source>
</evidence>
<dbReference type="InterPro" id="IPR029058">
    <property type="entry name" value="AB_hydrolase_fold"/>
</dbReference>
<comment type="caution">
    <text evidence="2">The sequence shown here is derived from an EMBL/GenBank/DDBJ whole genome shotgun (WGS) entry which is preliminary data.</text>
</comment>
<evidence type="ECO:0000256" key="1">
    <source>
        <dbReference type="SAM" id="Phobius"/>
    </source>
</evidence>
<dbReference type="PANTHER" id="PTHR37471">
    <property type="entry name" value="UNNAMED PRODUCT"/>
    <property type="match status" value="1"/>
</dbReference>
<organism evidence="2 3">
    <name type="scientific">Circinella minor</name>
    <dbReference type="NCBI Taxonomy" id="1195481"/>
    <lineage>
        <taxon>Eukaryota</taxon>
        <taxon>Fungi</taxon>
        <taxon>Fungi incertae sedis</taxon>
        <taxon>Mucoromycota</taxon>
        <taxon>Mucoromycotina</taxon>
        <taxon>Mucoromycetes</taxon>
        <taxon>Mucorales</taxon>
        <taxon>Lichtheimiaceae</taxon>
        <taxon>Circinella</taxon>
    </lineage>
</organism>
<gene>
    <name evidence="2" type="ORF">INT45_013230</name>
</gene>
<dbReference type="Gene3D" id="3.40.50.1820">
    <property type="entry name" value="alpha/beta hydrolase"/>
    <property type="match status" value="1"/>
</dbReference>
<feature type="transmembrane region" description="Helical" evidence="1">
    <location>
        <begin position="34"/>
        <end position="52"/>
    </location>
</feature>
<keyword evidence="3" id="KW-1185">Reference proteome</keyword>
<dbReference type="PANTHER" id="PTHR37471:SF1">
    <property type="entry name" value="AB HYDROLASE-1 DOMAIN-CONTAINING PROTEIN"/>
    <property type="match status" value="1"/>
</dbReference>
<proteinExistence type="predicted"/>
<protein>
    <recommendedName>
        <fullName evidence="4">AB hydrolase-1 domain-containing protein</fullName>
    </recommendedName>
</protein>
<keyword evidence="1" id="KW-0472">Membrane</keyword>
<dbReference type="SUPFAM" id="SSF53474">
    <property type="entry name" value="alpha/beta-Hydrolases"/>
    <property type="match status" value="1"/>
</dbReference>
<keyword evidence="1" id="KW-1133">Transmembrane helix</keyword>
<dbReference type="Proteomes" id="UP000646827">
    <property type="component" value="Unassembled WGS sequence"/>
</dbReference>
<name>A0A8H7RTT1_9FUNG</name>
<dbReference type="EMBL" id="JAEPRB010000378">
    <property type="protein sequence ID" value="KAG2216640.1"/>
    <property type="molecule type" value="Genomic_DNA"/>
</dbReference>
<evidence type="ECO:0008006" key="4">
    <source>
        <dbReference type="Google" id="ProtNLM"/>
    </source>
</evidence>
<dbReference type="OrthoDB" id="6431331at2759"/>
<evidence type="ECO:0000313" key="2">
    <source>
        <dbReference type="EMBL" id="KAG2216640.1"/>
    </source>
</evidence>
<reference evidence="2 3" key="1">
    <citation type="submission" date="2020-12" db="EMBL/GenBank/DDBJ databases">
        <title>Metabolic potential, ecology and presence of endohyphal bacteria is reflected in genomic diversity of Mucoromycotina.</title>
        <authorList>
            <person name="Muszewska A."/>
            <person name="Okrasinska A."/>
            <person name="Steczkiewicz K."/>
            <person name="Drgas O."/>
            <person name="Orlowska M."/>
            <person name="Perlinska-Lenart U."/>
            <person name="Aleksandrzak-Piekarczyk T."/>
            <person name="Szatraj K."/>
            <person name="Zielenkiewicz U."/>
            <person name="Pilsyk S."/>
            <person name="Malc E."/>
            <person name="Mieczkowski P."/>
            <person name="Kruszewska J.S."/>
            <person name="Biernat P."/>
            <person name="Pawlowska J."/>
        </authorList>
    </citation>
    <scope>NUCLEOTIDE SEQUENCE [LARGE SCALE GENOMIC DNA]</scope>
    <source>
        <strain evidence="2 3">CBS 142.35</strain>
    </source>
</reference>
<keyword evidence="1" id="KW-0812">Transmembrane</keyword>
<dbReference type="AlphaFoldDB" id="A0A8H7RTT1"/>
<sequence length="195" mass="23128">METTFSIQFPTGYNSHVHYIRPTMDHFEYIHRPLLFYIINFIFTHIFDYLFLEHFGQFRKYGIDHNKPGENHHHQHLTYWYRKGRTTSTTTTTTTTPIIFIHGIGTGLHLYMNFIRRMTTLECLLIFCIEIPHVSTRLVEHVPTPKERVMEIQTMLDMHGFDKVIIVGRSLGTVVAGWMATLYAMNRIRIRTCTY</sequence>